<dbReference type="RefSeq" id="WP_012965585.1">
    <property type="nucleotide sequence ID" value="NC_013849.1"/>
</dbReference>
<keyword evidence="3 5" id="KW-1133">Transmembrane helix</keyword>
<dbReference type="GO" id="GO:0016020">
    <property type="term" value="C:membrane"/>
    <property type="evidence" value="ECO:0007669"/>
    <property type="project" value="InterPro"/>
</dbReference>
<evidence type="ECO:0000256" key="3">
    <source>
        <dbReference type="ARBA" id="ARBA00022989"/>
    </source>
</evidence>
<feature type="transmembrane region" description="Helical" evidence="5">
    <location>
        <begin position="452"/>
        <end position="471"/>
    </location>
</feature>
<evidence type="ECO:0000256" key="2">
    <source>
        <dbReference type="ARBA" id="ARBA00022692"/>
    </source>
</evidence>
<dbReference type="GO" id="GO:0004222">
    <property type="term" value="F:metalloendopeptidase activity"/>
    <property type="evidence" value="ECO:0007669"/>
    <property type="project" value="InterPro"/>
</dbReference>
<dbReference type="PANTHER" id="PTHR13325">
    <property type="entry name" value="PROTEASE M50 MEMBRANE-BOUND TRANSCRIPTION FACTOR SITE 2 PROTEASE"/>
    <property type="match status" value="1"/>
</dbReference>
<feature type="transmembrane region" description="Helical" evidence="5">
    <location>
        <begin position="61"/>
        <end position="89"/>
    </location>
</feature>
<evidence type="ECO:0000256" key="5">
    <source>
        <dbReference type="SAM" id="Phobius"/>
    </source>
</evidence>
<dbReference type="GO" id="GO:0005737">
    <property type="term" value="C:cytoplasm"/>
    <property type="evidence" value="ECO:0007669"/>
    <property type="project" value="TreeGrafter"/>
</dbReference>
<dbReference type="eggNOG" id="arCOG04064">
    <property type="taxonomic scope" value="Archaea"/>
</dbReference>
<evidence type="ECO:0000259" key="6">
    <source>
        <dbReference type="SMART" id="SM00228"/>
    </source>
</evidence>
<evidence type="ECO:0000256" key="1">
    <source>
        <dbReference type="ARBA" id="ARBA00004127"/>
    </source>
</evidence>
<feature type="transmembrane region" description="Helical" evidence="5">
    <location>
        <begin position="407"/>
        <end position="431"/>
    </location>
</feature>
<dbReference type="AlphaFoldDB" id="D3RXM9"/>
<dbReference type="Gene3D" id="2.30.42.10">
    <property type="match status" value="1"/>
</dbReference>
<sequence>MNAEIALIVFLTYWLIIEALRTKGVLEKYDITAYGPLLMIRSKRIVGFLKKLSKYERFWRIYAIVGVPLIFIGMAFMFFLIIFMDYVLLTSPPPPSEITSPRNVLLIPGVNQFIPLIWGAIGLLVTLIVHEFSHGILALVEKIRVKSVGVLLLLLPIGGFAEPDEEELKKAETSKKIRVFASGITGNFIVAALAFVLFFHFLSYISPAVAVLHDSSGRIEAGTKIVEVNGVKIKTPEDFEKAITKTPVKIKLENGKEIVLNGVVGVEIIGVMKDMPAEGVLKEGMIIVEVDGKRIVSTKQLAEILKNKKPGEEITLKVWNGSGYEVKSLVLGGEDRALMGVYIRDNVSGIVPSYPYAERILSTLKSIPKMITNPAGWAFVMAMPITTFNSFSGIYEKIFYGDKVIFYVLNALYWIGWINFYVGLFNCLPAIPLDGGRIFQEFLKKVSPKAESLSKVTTVIVFVSIALSVIIPNVRV</sequence>
<keyword evidence="8" id="KW-1185">Reference proteome</keyword>
<dbReference type="InterPro" id="IPR008915">
    <property type="entry name" value="Peptidase_M50"/>
</dbReference>
<comment type="subcellular location">
    <subcellularLocation>
        <location evidence="1">Endomembrane system</location>
        <topology evidence="1">Multi-pass membrane protein</topology>
    </subcellularLocation>
</comment>
<feature type="domain" description="PDZ" evidence="6">
    <location>
        <begin position="254"/>
        <end position="322"/>
    </location>
</feature>
<dbReference type="GO" id="GO:0031293">
    <property type="term" value="P:membrane protein intracellular domain proteolysis"/>
    <property type="evidence" value="ECO:0007669"/>
    <property type="project" value="TreeGrafter"/>
</dbReference>
<protein>
    <submittedName>
        <fullName evidence="7">Peptidase M50</fullName>
    </submittedName>
</protein>
<dbReference type="SMART" id="SM00228">
    <property type="entry name" value="PDZ"/>
    <property type="match status" value="1"/>
</dbReference>
<dbReference type="InterPro" id="IPR001193">
    <property type="entry name" value="MBTPS2"/>
</dbReference>
<feature type="transmembrane region" description="Helical" evidence="5">
    <location>
        <begin position="375"/>
        <end position="395"/>
    </location>
</feature>
<evidence type="ECO:0000256" key="4">
    <source>
        <dbReference type="ARBA" id="ARBA00023136"/>
    </source>
</evidence>
<dbReference type="Proteomes" id="UP000002613">
    <property type="component" value="Chromosome"/>
</dbReference>
<reference evidence="7 8" key="2">
    <citation type="journal article" date="2011" name="Stand. Genomic Sci.">
        <title>Complete genome sequence of Ferroglobus placidus AEDII12DO.</title>
        <authorList>
            <person name="Anderson I."/>
            <person name="Risso C."/>
            <person name="Holmes D."/>
            <person name="Lucas S."/>
            <person name="Copeland A."/>
            <person name="Lapidus A."/>
            <person name="Cheng J.F."/>
            <person name="Bruce D."/>
            <person name="Goodwin L."/>
            <person name="Pitluck S."/>
            <person name="Saunders E."/>
            <person name="Brettin T."/>
            <person name="Detter J.C."/>
            <person name="Han C."/>
            <person name="Tapia R."/>
            <person name="Larimer F."/>
            <person name="Land M."/>
            <person name="Hauser L."/>
            <person name="Woyke T."/>
            <person name="Lovley D."/>
            <person name="Kyrpides N."/>
            <person name="Ivanova N."/>
        </authorList>
    </citation>
    <scope>NUCLEOTIDE SEQUENCE [LARGE SCALE GENOMIC DNA]</scope>
    <source>
        <strain evidence="8">DSM 10642 / AEDII12DO</strain>
    </source>
</reference>
<dbReference type="PaxDb" id="589924-Ferp_1083"/>
<dbReference type="InterPro" id="IPR036034">
    <property type="entry name" value="PDZ_sf"/>
</dbReference>
<gene>
    <name evidence="7" type="ordered locus">Ferp_1083</name>
</gene>
<dbReference type="PRINTS" id="PR01000">
    <property type="entry name" value="SREBPS2PTASE"/>
</dbReference>
<reference evidence="8" key="1">
    <citation type="submission" date="2010-02" db="EMBL/GenBank/DDBJ databases">
        <title>Complete sequence of Ferroglobus placidus DSM 10642.</title>
        <authorList>
            <consortium name="US DOE Joint Genome Institute"/>
            <person name="Lucas S."/>
            <person name="Copeland A."/>
            <person name="Lapidus A."/>
            <person name="Cheng J.-F."/>
            <person name="Bruce D."/>
            <person name="Goodwin L."/>
            <person name="Pitluck S."/>
            <person name="Saunders E."/>
            <person name="Brettin T."/>
            <person name="Detter J.C."/>
            <person name="Han C."/>
            <person name="Tapia R."/>
            <person name="Larimer F."/>
            <person name="Land M."/>
            <person name="Hauser L."/>
            <person name="Kyrpides N."/>
            <person name="Ivanova N."/>
            <person name="Holmes D."/>
            <person name="Lovley D."/>
            <person name="Kyrpides N."/>
            <person name="Anderson I.J."/>
            <person name="Woyke T."/>
        </authorList>
    </citation>
    <scope>NUCLEOTIDE SEQUENCE [LARGE SCALE GENOMIC DNA]</scope>
    <source>
        <strain evidence="8">DSM 10642 / AEDII12DO</strain>
    </source>
</reference>
<dbReference type="GeneID" id="8778593"/>
<dbReference type="EMBL" id="CP001899">
    <property type="protein sequence ID" value="ADC65242.1"/>
    <property type="molecule type" value="Genomic_DNA"/>
</dbReference>
<feature type="transmembrane region" description="Helical" evidence="5">
    <location>
        <begin position="109"/>
        <end position="131"/>
    </location>
</feature>
<keyword evidence="4 5" id="KW-0472">Membrane</keyword>
<evidence type="ECO:0000313" key="7">
    <source>
        <dbReference type="EMBL" id="ADC65242.1"/>
    </source>
</evidence>
<accession>D3RXM9</accession>
<feature type="transmembrane region" description="Helical" evidence="5">
    <location>
        <begin position="181"/>
        <end position="202"/>
    </location>
</feature>
<dbReference type="STRING" id="589924.Ferp_1083"/>
<dbReference type="Pfam" id="PF02163">
    <property type="entry name" value="Peptidase_M50"/>
    <property type="match status" value="1"/>
</dbReference>
<dbReference type="OrthoDB" id="15212at2157"/>
<dbReference type="HOGENOM" id="CLU_042134_1_0_2"/>
<dbReference type="InterPro" id="IPR001478">
    <property type="entry name" value="PDZ"/>
</dbReference>
<dbReference type="CDD" id="cd06159">
    <property type="entry name" value="S2P-M50_PDZ_Arch"/>
    <property type="match status" value="1"/>
</dbReference>
<evidence type="ECO:0000313" key="8">
    <source>
        <dbReference type="Proteomes" id="UP000002613"/>
    </source>
</evidence>
<dbReference type="KEGG" id="fpl:Ferp_1083"/>
<keyword evidence="2 5" id="KW-0812">Transmembrane</keyword>
<name>D3RXM9_FERPA</name>
<organism evidence="7 8">
    <name type="scientific">Ferroglobus placidus (strain DSM 10642 / AEDII12DO)</name>
    <dbReference type="NCBI Taxonomy" id="589924"/>
    <lineage>
        <taxon>Archaea</taxon>
        <taxon>Methanobacteriati</taxon>
        <taxon>Methanobacteriota</taxon>
        <taxon>Archaeoglobi</taxon>
        <taxon>Archaeoglobales</taxon>
        <taxon>Archaeoglobaceae</taxon>
        <taxon>Ferroglobus</taxon>
    </lineage>
</organism>
<dbReference type="PANTHER" id="PTHR13325:SF3">
    <property type="entry name" value="MEMBRANE-BOUND TRANSCRIPTION FACTOR SITE-2 PROTEASE"/>
    <property type="match status" value="1"/>
</dbReference>
<dbReference type="SUPFAM" id="SSF50156">
    <property type="entry name" value="PDZ domain-like"/>
    <property type="match status" value="1"/>
</dbReference>
<proteinExistence type="predicted"/>
<dbReference type="GO" id="GO:0012505">
    <property type="term" value="C:endomembrane system"/>
    <property type="evidence" value="ECO:0007669"/>
    <property type="project" value="UniProtKB-SubCell"/>
</dbReference>